<dbReference type="InterPro" id="IPR022398">
    <property type="entry name" value="Peptidase_S8_His-AS"/>
</dbReference>
<feature type="domain" description="Peptidase S8/S53" evidence="9">
    <location>
        <begin position="148"/>
        <end position="435"/>
    </location>
</feature>
<dbReference type="InterPro" id="IPR023827">
    <property type="entry name" value="Peptidase_S8_Asp-AS"/>
</dbReference>
<evidence type="ECO:0000256" key="5">
    <source>
        <dbReference type="PIRSR" id="PIRSR615500-1"/>
    </source>
</evidence>
<geneLocation type="plasmid" evidence="11">
    <name>pbeh2</name>
</geneLocation>
<dbReference type="AlphaFoldDB" id="A0A2S1LZN4"/>
<evidence type="ECO:0000256" key="3">
    <source>
        <dbReference type="ARBA" id="ARBA00022801"/>
    </source>
</evidence>
<dbReference type="OrthoDB" id="9798386at2"/>
<dbReference type="GO" id="GO:0004252">
    <property type="term" value="F:serine-type endopeptidase activity"/>
    <property type="evidence" value="ECO:0007669"/>
    <property type="project" value="UniProtKB-UniRule"/>
</dbReference>
<feature type="region of interest" description="Disordered" evidence="8">
    <location>
        <begin position="326"/>
        <end position="347"/>
    </location>
</feature>
<accession>A0A2S1LZN4</accession>
<dbReference type="CDD" id="cd07487">
    <property type="entry name" value="Peptidases_S8_1"/>
    <property type="match status" value="1"/>
</dbReference>
<dbReference type="PANTHER" id="PTHR43806">
    <property type="entry name" value="PEPTIDASE S8"/>
    <property type="match status" value="1"/>
</dbReference>
<dbReference type="PRINTS" id="PR00723">
    <property type="entry name" value="SUBTILISIN"/>
</dbReference>
<evidence type="ECO:0000313" key="11">
    <source>
        <dbReference type="Proteomes" id="UP000036202"/>
    </source>
</evidence>
<dbReference type="InterPro" id="IPR000209">
    <property type="entry name" value="Peptidase_S8/S53_dom"/>
</dbReference>
<dbReference type="InterPro" id="IPR023828">
    <property type="entry name" value="Peptidase_S8_Ser-AS"/>
</dbReference>
<feature type="active site" description="Charge relay system" evidence="5 6">
    <location>
        <position position="157"/>
    </location>
</feature>
<evidence type="ECO:0000259" key="9">
    <source>
        <dbReference type="Pfam" id="PF00082"/>
    </source>
</evidence>
<keyword evidence="4 6" id="KW-0720">Serine protease</keyword>
<keyword evidence="2 6" id="KW-0645">Protease</keyword>
<proteinExistence type="inferred from homology"/>
<feature type="active site" description="Charge relay system" evidence="5 6">
    <location>
        <position position="388"/>
    </location>
</feature>
<feature type="active site" description="Charge relay system" evidence="5 6">
    <location>
        <position position="189"/>
    </location>
</feature>
<organism evidence="10 11">
    <name type="scientific">Priestia filamentosa</name>
    <dbReference type="NCBI Taxonomy" id="1402861"/>
    <lineage>
        <taxon>Bacteria</taxon>
        <taxon>Bacillati</taxon>
        <taxon>Bacillota</taxon>
        <taxon>Bacilli</taxon>
        <taxon>Bacillales</taxon>
        <taxon>Bacillaceae</taxon>
        <taxon>Priestia</taxon>
    </lineage>
</organism>
<dbReference type="InterPro" id="IPR036852">
    <property type="entry name" value="Peptidase_S8/S53_dom_sf"/>
</dbReference>
<comment type="similarity">
    <text evidence="1 6 7">Belongs to the peptidase S8 family.</text>
</comment>
<name>A0A2S1LZN4_9BACI</name>
<dbReference type="PROSITE" id="PS00136">
    <property type="entry name" value="SUBTILASE_ASP"/>
    <property type="match status" value="1"/>
</dbReference>
<dbReference type="EMBL" id="CP015324">
    <property type="protein sequence ID" value="AWG44281.1"/>
    <property type="molecule type" value="Genomic_DNA"/>
</dbReference>
<keyword evidence="3 6" id="KW-0378">Hydrolase</keyword>
<evidence type="ECO:0000256" key="6">
    <source>
        <dbReference type="PROSITE-ProRule" id="PRU01240"/>
    </source>
</evidence>
<evidence type="ECO:0000313" key="10">
    <source>
        <dbReference type="EMBL" id="AWG44281.1"/>
    </source>
</evidence>
<dbReference type="Gene3D" id="3.40.50.200">
    <property type="entry name" value="Peptidase S8/S53 domain"/>
    <property type="match status" value="1"/>
</dbReference>
<dbReference type="SUPFAM" id="SSF52743">
    <property type="entry name" value="Subtilisin-like"/>
    <property type="match status" value="1"/>
</dbReference>
<dbReference type="PROSITE" id="PS51892">
    <property type="entry name" value="SUBTILASE"/>
    <property type="match status" value="1"/>
</dbReference>
<dbReference type="GO" id="GO:0006508">
    <property type="term" value="P:proteolysis"/>
    <property type="evidence" value="ECO:0007669"/>
    <property type="project" value="UniProtKB-KW"/>
</dbReference>
<dbReference type="PROSITE" id="PS00138">
    <property type="entry name" value="SUBTILASE_SER"/>
    <property type="match status" value="1"/>
</dbReference>
<dbReference type="InterPro" id="IPR050131">
    <property type="entry name" value="Peptidase_S8_subtilisin-like"/>
</dbReference>
<dbReference type="InterPro" id="IPR015500">
    <property type="entry name" value="Peptidase_S8_subtilisin-rel"/>
</dbReference>
<dbReference type="RefSeq" id="WP_046218541.1">
    <property type="nucleotide sequence ID" value="NZ_CP015324.1"/>
</dbReference>
<protein>
    <submittedName>
        <fullName evidence="10">Serine protease</fullName>
    </submittedName>
</protein>
<dbReference type="KEGG" id="beo:BEH_25180"/>
<gene>
    <name evidence="10" type="ORF">BEH_25180</name>
</gene>
<dbReference type="PROSITE" id="PS00137">
    <property type="entry name" value="SUBTILASE_HIS"/>
    <property type="match status" value="1"/>
</dbReference>
<evidence type="ECO:0000256" key="1">
    <source>
        <dbReference type="ARBA" id="ARBA00011073"/>
    </source>
</evidence>
<evidence type="ECO:0000256" key="7">
    <source>
        <dbReference type="RuleBase" id="RU003355"/>
    </source>
</evidence>
<keyword evidence="10" id="KW-0614">Plasmid</keyword>
<sequence length="445" mass="48535">MFGYSMVTMVRKNAHKLDRPLREMLLNFYKPFKWTPCFLHNVLEGWMKKTKKLQLIVEFEESDLPFRTAFTEVNKITRKHFGCKVRKEFPLVSCISAEISPLALEEILNSCTCIKRVYLNREVQALLDVAVPSVNAKNVVRNETTLTGEGVTVAVIDTGIHPHQDLQGRIVNFVDFVNQQTEPYDDNGHGTHCAGDAVGNGSASSGKYMGPAPKANVIGVKVLNKMGSGSLETVMEGIDWCIKYNEDPNNTPKIDIISMSLGSAPTAYERENDDPMVQYVELAWNSGIVVCVAAGNDGPDGGTIASPGISDQVITVGALDDRDTAETREDDDVANFSSRGPTPYGVTKPDILAPGVNIVSLRSPNSYLDKLQKSNRVDSNYVTLSGTSMATPICAGVVALILQANPDTTPNEVKELLRNGATSWGERDPNIYGAGYINAENSIPM</sequence>
<dbReference type="Pfam" id="PF00082">
    <property type="entry name" value="Peptidase_S8"/>
    <property type="match status" value="1"/>
</dbReference>
<dbReference type="Proteomes" id="UP000036202">
    <property type="component" value="Plasmid pbeh2"/>
</dbReference>
<keyword evidence="11" id="KW-1185">Reference proteome</keyword>
<evidence type="ECO:0000256" key="8">
    <source>
        <dbReference type="SAM" id="MobiDB-lite"/>
    </source>
</evidence>
<evidence type="ECO:0000256" key="2">
    <source>
        <dbReference type="ARBA" id="ARBA00022670"/>
    </source>
</evidence>
<evidence type="ECO:0000256" key="4">
    <source>
        <dbReference type="ARBA" id="ARBA00022825"/>
    </source>
</evidence>
<reference evidence="10 11" key="1">
    <citation type="journal article" date="2015" name="PLoS ONE">
        <title>Genome Sequence of Bacillus endophyticus and Analysis of Its Companion Mechanism in the Ketogulonigenium vulgare-Bacillus Strain Consortium.</title>
        <authorList>
            <person name="Jia N."/>
            <person name="Du J."/>
            <person name="Ding M.Z."/>
            <person name="Gao F."/>
            <person name="Yuan Y.J."/>
        </authorList>
    </citation>
    <scope>NUCLEOTIDE SEQUENCE [LARGE SCALE GENOMIC DNA]</scope>
    <source>
        <strain evidence="10 11">Hbe603</strain>
        <plasmid evidence="11">pbeh2</plasmid>
    </source>
</reference>
<dbReference type="PANTHER" id="PTHR43806:SF65">
    <property type="entry name" value="SERINE PROTEASE APRX"/>
    <property type="match status" value="1"/>
</dbReference>